<comment type="caution">
    <text evidence="5">The sequence shown here is derived from an EMBL/GenBank/DDBJ whole genome shotgun (WGS) entry which is preliminary data.</text>
</comment>
<dbReference type="SMART" id="SM00345">
    <property type="entry name" value="HTH_GNTR"/>
    <property type="match status" value="1"/>
</dbReference>
<dbReference type="InterPro" id="IPR011711">
    <property type="entry name" value="GntR_C"/>
</dbReference>
<evidence type="ECO:0000256" key="3">
    <source>
        <dbReference type="ARBA" id="ARBA00023163"/>
    </source>
</evidence>
<feature type="domain" description="HTH gntR-type" evidence="4">
    <location>
        <begin position="19"/>
        <end position="86"/>
    </location>
</feature>
<dbReference type="RefSeq" id="WP_206938586.1">
    <property type="nucleotide sequence ID" value="NZ_JAFLNF010000002.1"/>
</dbReference>
<proteinExistence type="predicted"/>
<organism evidence="5 6">
    <name type="scientific">Roseibium limicola</name>
    <dbReference type="NCBI Taxonomy" id="2816037"/>
    <lineage>
        <taxon>Bacteria</taxon>
        <taxon>Pseudomonadati</taxon>
        <taxon>Pseudomonadota</taxon>
        <taxon>Alphaproteobacteria</taxon>
        <taxon>Hyphomicrobiales</taxon>
        <taxon>Stappiaceae</taxon>
        <taxon>Roseibium</taxon>
    </lineage>
</organism>
<dbReference type="SUPFAM" id="SSF48008">
    <property type="entry name" value="GntR ligand-binding domain-like"/>
    <property type="match status" value="1"/>
</dbReference>
<dbReference type="CDD" id="cd07377">
    <property type="entry name" value="WHTH_GntR"/>
    <property type="match status" value="1"/>
</dbReference>
<keyword evidence="1" id="KW-0805">Transcription regulation</keyword>
<dbReference type="Pfam" id="PF07729">
    <property type="entry name" value="FCD"/>
    <property type="match status" value="1"/>
</dbReference>
<evidence type="ECO:0000313" key="5">
    <source>
        <dbReference type="EMBL" id="MBO0344502.1"/>
    </source>
</evidence>
<dbReference type="GO" id="GO:0003700">
    <property type="term" value="F:DNA-binding transcription factor activity"/>
    <property type="evidence" value="ECO:0007669"/>
    <property type="project" value="InterPro"/>
</dbReference>
<name>A0A939EL90_9HYPH</name>
<keyword evidence="6" id="KW-1185">Reference proteome</keyword>
<dbReference type="InterPro" id="IPR036390">
    <property type="entry name" value="WH_DNA-bd_sf"/>
</dbReference>
<gene>
    <name evidence="5" type="ORF">J0X15_04635</name>
</gene>
<dbReference type="Gene3D" id="1.10.10.10">
    <property type="entry name" value="Winged helix-like DNA-binding domain superfamily/Winged helix DNA-binding domain"/>
    <property type="match status" value="1"/>
</dbReference>
<protein>
    <submittedName>
        <fullName evidence="5">GntR family transcriptional regulator</fullName>
    </submittedName>
</protein>
<dbReference type="InterPro" id="IPR008920">
    <property type="entry name" value="TF_FadR/GntR_C"/>
</dbReference>
<accession>A0A939EL90</accession>
<dbReference type="GO" id="GO:0003677">
    <property type="term" value="F:DNA binding"/>
    <property type="evidence" value="ECO:0007669"/>
    <property type="project" value="UniProtKB-KW"/>
</dbReference>
<dbReference type="PROSITE" id="PS50949">
    <property type="entry name" value="HTH_GNTR"/>
    <property type="match status" value="1"/>
</dbReference>
<dbReference type="AlphaFoldDB" id="A0A939EL90"/>
<dbReference type="InterPro" id="IPR036388">
    <property type="entry name" value="WH-like_DNA-bd_sf"/>
</dbReference>
<sequence length="231" mass="25907">MSNSHGVNGAGVFKALEATDLVQQIARQIAEAIVQGKLKPGERLTELRLSKEFGTSRAPVREAARLLESQGLVVSQPRRGFFVRTLSSRDLYDIYELRLGLEIHGALLALDRIGEREIDMLKRQVEKLYQLADQGFGEEQIAEDYTFHRMLCAFSGNARLLKVYDDIAIDMRAGITLIGQLYDDPHKIAQTHEPILEALERGDPMQLTAALRFHIGVARDHVVPLFADIET</sequence>
<reference evidence="5" key="1">
    <citation type="submission" date="2021-03" db="EMBL/GenBank/DDBJ databases">
        <title>Roseibium sp. CAU 1637 isolated from Incheon.</title>
        <authorList>
            <person name="Kim W."/>
        </authorList>
    </citation>
    <scope>NUCLEOTIDE SEQUENCE</scope>
    <source>
        <strain evidence="5">CAU 1637</strain>
    </source>
</reference>
<dbReference type="PANTHER" id="PTHR43537:SF24">
    <property type="entry name" value="GLUCONATE OPERON TRANSCRIPTIONAL REPRESSOR"/>
    <property type="match status" value="1"/>
</dbReference>
<evidence type="ECO:0000256" key="1">
    <source>
        <dbReference type="ARBA" id="ARBA00023015"/>
    </source>
</evidence>
<keyword evidence="2" id="KW-0238">DNA-binding</keyword>
<dbReference type="SMART" id="SM00895">
    <property type="entry name" value="FCD"/>
    <property type="match status" value="1"/>
</dbReference>
<dbReference type="Gene3D" id="1.20.120.530">
    <property type="entry name" value="GntR ligand-binding domain-like"/>
    <property type="match status" value="1"/>
</dbReference>
<dbReference type="InterPro" id="IPR000524">
    <property type="entry name" value="Tscrpt_reg_HTH_GntR"/>
</dbReference>
<evidence type="ECO:0000256" key="2">
    <source>
        <dbReference type="ARBA" id="ARBA00023125"/>
    </source>
</evidence>
<dbReference type="PANTHER" id="PTHR43537">
    <property type="entry name" value="TRANSCRIPTIONAL REGULATOR, GNTR FAMILY"/>
    <property type="match status" value="1"/>
</dbReference>
<dbReference type="SUPFAM" id="SSF46785">
    <property type="entry name" value="Winged helix' DNA-binding domain"/>
    <property type="match status" value="1"/>
</dbReference>
<evidence type="ECO:0000259" key="4">
    <source>
        <dbReference type="PROSITE" id="PS50949"/>
    </source>
</evidence>
<evidence type="ECO:0000313" key="6">
    <source>
        <dbReference type="Proteomes" id="UP000664779"/>
    </source>
</evidence>
<dbReference type="Pfam" id="PF00392">
    <property type="entry name" value="GntR"/>
    <property type="match status" value="1"/>
</dbReference>
<keyword evidence="3" id="KW-0804">Transcription</keyword>
<dbReference type="Proteomes" id="UP000664779">
    <property type="component" value="Unassembled WGS sequence"/>
</dbReference>
<dbReference type="EMBL" id="JAFLNF010000002">
    <property type="protein sequence ID" value="MBO0344502.1"/>
    <property type="molecule type" value="Genomic_DNA"/>
</dbReference>